<name>A0A9Q3KW69_9BASI</name>
<dbReference type="AlphaFoldDB" id="A0A9Q3KW69"/>
<evidence type="ECO:0000313" key="2">
    <source>
        <dbReference type="EMBL" id="MBW0586794.1"/>
    </source>
</evidence>
<sequence length="254" mass="27784">MPVQNSPPAKDTRSQRHQAVLTPTEKAPLDCTPSVNQLSENLDRGPPMEGAASSRRGGVNSRRARSFSGLLGVYPSMSQGHRSRLGEAEDKEREEYVEEEECEETEVEAALAGTPEASESANLAHSNNPLVSQSEPNFLKMMKQITKFMGKLTQAVALRDNSKAPAFKIPSMKAPDSFDGTQAHKVRGFIHSCQFIFHNVSQPRVLALLLDGCGNPTWSQDGANWSCHVLYGQLAPLGVLWSLRHSPSQPSFMA</sequence>
<keyword evidence="3" id="KW-1185">Reference proteome</keyword>
<evidence type="ECO:0000256" key="1">
    <source>
        <dbReference type="SAM" id="MobiDB-lite"/>
    </source>
</evidence>
<evidence type="ECO:0000313" key="3">
    <source>
        <dbReference type="Proteomes" id="UP000765509"/>
    </source>
</evidence>
<reference evidence="2" key="1">
    <citation type="submission" date="2021-03" db="EMBL/GenBank/DDBJ databases">
        <title>Draft genome sequence of rust myrtle Austropuccinia psidii MF-1, a brazilian biotype.</title>
        <authorList>
            <person name="Quecine M.C."/>
            <person name="Pachon D.M.R."/>
            <person name="Bonatelli M.L."/>
            <person name="Correr F.H."/>
            <person name="Franceschini L.M."/>
            <person name="Leite T.F."/>
            <person name="Margarido G.R.A."/>
            <person name="Almeida C.A."/>
            <person name="Ferrarezi J.A."/>
            <person name="Labate C.A."/>
        </authorList>
    </citation>
    <scope>NUCLEOTIDE SEQUENCE</scope>
    <source>
        <strain evidence="2">MF-1</strain>
    </source>
</reference>
<accession>A0A9Q3KW69</accession>
<feature type="region of interest" description="Disordered" evidence="1">
    <location>
        <begin position="1"/>
        <end position="91"/>
    </location>
</feature>
<protein>
    <submittedName>
        <fullName evidence="2">Uncharacterized protein</fullName>
    </submittedName>
</protein>
<organism evidence="2 3">
    <name type="scientific">Austropuccinia psidii MF-1</name>
    <dbReference type="NCBI Taxonomy" id="1389203"/>
    <lineage>
        <taxon>Eukaryota</taxon>
        <taxon>Fungi</taxon>
        <taxon>Dikarya</taxon>
        <taxon>Basidiomycota</taxon>
        <taxon>Pucciniomycotina</taxon>
        <taxon>Pucciniomycetes</taxon>
        <taxon>Pucciniales</taxon>
        <taxon>Sphaerophragmiaceae</taxon>
        <taxon>Austropuccinia</taxon>
    </lineage>
</organism>
<comment type="caution">
    <text evidence="2">The sequence shown here is derived from an EMBL/GenBank/DDBJ whole genome shotgun (WGS) entry which is preliminary data.</text>
</comment>
<gene>
    <name evidence="2" type="ORF">O181_126509</name>
</gene>
<dbReference type="Proteomes" id="UP000765509">
    <property type="component" value="Unassembled WGS sequence"/>
</dbReference>
<proteinExistence type="predicted"/>
<dbReference type="EMBL" id="AVOT02124973">
    <property type="protein sequence ID" value="MBW0586794.1"/>
    <property type="molecule type" value="Genomic_DNA"/>
</dbReference>